<accession>A0AA40D123</accession>
<name>A0AA40D123_9PEZI</name>
<dbReference type="InterPro" id="IPR001138">
    <property type="entry name" value="Zn2Cys6_DnaBD"/>
</dbReference>
<feature type="region of interest" description="Disordered" evidence="3">
    <location>
        <begin position="56"/>
        <end position="76"/>
    </location>
</feature>
<dbReference type="InterPro" id="IPR050797">
    <property type="entry name" value="Carb_Metab_Trans_Reg"/>
</dbReference>
<reference evidence="5" key="1">
    <citation type="submission" date="2023-06" db="EMBL/GenBank/DDBJ databases">
        <title>Genome-scale phylogeny and comparative genomics of the fungal order Sordariales.</title>
        <authorList>
            <consortium name="Lawrence Berkeley National Laboratory"/>
            <person name="Hensen N."/>
            <person name="Bonometti L."/>
            <person name="Westerberg I."/>
            <person name="Brannstrom I.O."/>
            <person name="Guillou S."/>
            <person name="Cros-Aarteil S."/>
            <person name="Calhoun S."/>
            <person name="Haridas S."/>
            <person name="Kuo A."/>
            <person name="Mondo S."/>
            <person name="Pangilinan J."/>
            <person name="Riley R."/>
            <person name="Labutti K."/>
            <person name="Andreopoulos B."/>
            <person name="Lipzen A."/>
            <person name="Chen C."/>
            <person name="Yanf M."/>
            <person name="Daum C."/>
            <person name="Ng V."/>
            <person name="Clum A."/>
            <person name="Steindorff A."/>
            <person name="Ohm R."/>
            <person name="Martin F."/>
            <person name="Silar P."/>
            <person name="Natvig D."/>
            <person name="Lalanne C."/>
            <person name="Gautier V."/>
            <person name="Ament-Velasquez S.L."/>
            <person name="Kruys A."/>
            <person name="Hutchinson M.I."/>
            <person name="Powell A.J."/>
            <person name="Barry K."/>
            <person name="Miller A.N."/>
            <person name="Grigoriev I.V."/>
            <person name="Debuchy R."/>
            <person name="Gladieux P."/>
            <person name="Thoren M.H."/>
            <person name="Johannesson H."/>
        </authorList>
    </citation>
    <scope>NUCLEOTIDE SEQUENCE</scope>
    <source>
        <strain evidence="5">SMH2532-1</strain>
    </source>
</reference>
<dbReference type="EMBL" id="JAULSV010000001">
    <property type="protein sequence ID" value="KAK0657862.1"/>
    <property type="molecule type" value="Genomic_DNA"/>
</dbReference>
<evidence type="ECO:0000313" key="5">
    <source>
        <dbReference type="EMBL" id="KAK0657862.1"/>
    </source>
</evidence>
<dbReference type="GO" id="GO:0003677">
    <property type="term" value="F:DNA binding"/>
    <property type="evidence" value="ECO:0007669"/>
    <property type="project" value="InterPro"/>
</dbReference>
<dbReference type="PANTHER" id="PTHR31668">
    <property type="entry name" value="GLUCOSE TRANSPORT TRANSCRIPTION REGULATOR RGT1-RELATED-RELATED"/>
    <property type="match status" value="1"/>
</dbReference>
<sequence>RKIGTRSCDACKIRKVKCSQTPPCERCVAIGVECTFNKRQATRGPRSLRPRTIEQIQQAQRTPVQNPVEGTPPEATPRDVTVESLVVRLCIYRLRLFPVWPIVAVEEVIAALQRDAHDVETRLLAIAVGAATMAQLKLERFQDAGVNDDSTAASLEAECQRIRGSLDRGIANLNSIRTAFFLHIYHENQHPGGTKSLLYLREAITLGQILGLHRGSSYLGLSPAEDRLRRRLLWLLFVTERGVAMLHKLPVVLQRAERLPPLDGGGVDEEAHILPAFKKLVSLFWIFDQSHAFEVLQEASDNIGGMSTGSASSLNREVLDLLQRRLQDLPMDMSSGGNDVQKADIFVTKQWMQVLLWRATLCNWAASPSSSSTLVAGPIQIAQEFLDLICQLPHSAIESHGPAIEFKVYEIASAVADSVETRFGLPNADLRPGDVIMRLQRILATSRGGNNKLLQLLAMRLSQ</sequence>
<dbReference type="InterPro" id="IPR007219">
    <property type="entry name" value="XnlR_reg_dom"/>
</dbReference>
<feature type="non-terminal residue" evidence="5">
    <location>
        <position position="1"/>
    </location>
</feature>
<evidence type="ECO:0000256" key="1">
    <source>
        <dbReference type="ARBA" id="ARBA00022723"/>
    </source>
</evidence>
<dbReference type="Proteomes" id="UP001174936">
    <property type="component" value="Unassembled WGS sequence"/>
</dbReference>
<dbReference type="SMART" id="SM00066">
    <property type="entry name" value="GAL4"/>
    <property type="match status" value="1"/>
</dbReference>
<dbReference type="CDD" id="cd12148">
    <property type="entry name" value="fungal_TF_MHR"/>
    <property type="match status" value="1"/>
</dbReference>
<dbReference type="AlphaFoldDB" id="A0AA40D123"/>
<dbReference type="InterPro" id="IPR036864">
    <property type="entry name" value="Zn2-C6_fun-type_DNA-bd_sf"/>
</dbReference>
<evidence type="ECO:0000313" key="6">
    <source>
        <dbReference type="Proteomes" id="UP001174936"/>
    </source>
</evidence>
<proteinExistence type="predicted"/>
<dbReference type="PROSITE" id="PS00463">
    <property type="entry name" value="ZN2_CY6_FUNGAL_1"/>
    <property type="match status" value="1"/>
</dbReference>
<dbReference type="GO" id="GO:0008270">
    <property type="term" value="F:zinc ion binding"/>
    <property type="evidence" value="ECO:0007669"/>
    <property type="project" value="InterPro"/>
</dbReference>
<keyword evidence="2" id="KW-0539">Nucleus</keyword>
<keyword evidence="1" id="KW-0479">Metal-binding</keyword>
<dbReference type="Pfam" id="PF04082">
    <property type="entry name" value="Fungal_trans"/>
    <property type="match status" value="1"/>
</dbReference>
<dbReference type="PROSITE" id="PS50048">
    <property type="entry name" value="ZN2_CY6_FUNGAL_2"/>
    <property type="match status" value="1"/>
</dbReference>
<feature type="domain" description="Zn(2)-C6 fungal-type" evidence="4">
    <location>
        <begin position="7"/>
        <end position="36"/>
    </location>
</feature>
<dbReference type="GO" id="GO:0000981">
    <property type="term" value="F:DNA-binding transcription factor activity, RNA polymerase II-specific"/>
    <property type="evidence" value="ECO:0007669"/>
    <property type="project" value="InterPro"/>
</dbReference>
<protein>
    <recommendedName>
        <fullName evidence="4">Zn(2)-C6 fungal-type domain-containing protein</fullName>
    </recommendedName>
</protein>
<feature type="non-terminal residue" evidence="5">
    <location>
        <position position="463"/>
    </location>
</feature>
<evidence type="ECO:0000256" key="3">
    <source>
        <dbReference type="SAM" id="MobiDB-lite"/>
    </source>
</evidence>
<evidence type="ECO:0000256" key="2">
    <source>
        <dbReference type="ARBA" id="ARBA00023242"/>
    </source>
</evidence>
<organism evidence="5 6">
    <name type="scientific">Cercophora newfieldiana</name>
    <dbReference type="NCBI Taxonomy" id="92897"/>
    <lineage>
        <taxon>Eukaryota</taxon>
        <taxon>Fungi</taxon>
        <taxon>Dikarya</taxon>
        <taxon>Ascomycota</taxon>
        <taxon>Pezizomycotina</taxon>
        <taxon>Sordariomycetes</taxon>
        <taxon>Sordariomycetidae</taxon>
        <taxon>Sordariales</taxon>
        <taxon>Lasiosphaeriaceae</taxon>
        <taxon>Cercophora</taxon>
    </lineage>
</organism>
<dbReference type="PANTHER" id="PTHR31668:SF28">
    <property type="entry name" value="ZN(II)2CYS6 TRANSCRIPTION FACTOR (EUROFUNG)"/>
    <property type="match status" value="1"/>
</dbReference>
<dbReference type="Gene3D" id="4.10.240.10">
    <property type="entry name" value="Zn(2)-C6 fungal-type DNA-binding domain"/>
    <property type="match status" value="1"/>
</dbReference>
<dbReference type="SUPFAM" id="SSF57701">
    <property type="entry name" value="Zn2/Cys6 DNA-binding domain"/>
    <property type="match status" value="1"/>
</dbReference>
<comment type="caution">
    <text evidence="5">The sequence shown here is derived from an EMBL/GenBank/DDBJ whole genome shotgun (WGS) entry which is preliminary data.</text>
</comment>
<dbReference type="GO" id="GO:0006351">
    <property type="term" value="P:DNA-templated transcription"/>
    <property type="evidence" value="ECO:0007669"/>
    <property type="project" value="InterPro"/>
</dbReference>
<evidence type="ECO:0000259" key="4">
    <source>
        <dbReference type="PROSITE" id="PS50048"/>
    </source>
</evidence>
<keyword evidence="6" id="KW-1185">Reference proteome</keyword>
<feature type="compositionally biased region" description="Polar residues" evidence="3">
    <location>
        <begin position="56"/>
        <end position="65"/>
    </location>
</feature>
<dbReference type="CDD" id="cd00067">
    <property type="entry name" value="GAL4"/>
    <property type="match status" value="1"/>
</dbReference>
<gene>
    <name evidence="5" type="ORF">B0T16DRAFT_309334</name>
</gene>
<dbReference type="Pfam" id="PF00172">
    <property type="entry name" value="Zn_clus"/>
    <property type="match status" value="1"/>
</dbReference>